<organism evidence="1 2">
    <name type="scientific">Clostridium brassicae</name>
    <dbReference type="NCBI Taxonomy" id="2999072"/>
    <lineage>
        <taxon>Bacteria</taxon>
        <taxon>Bacillati</taxon>
        <taxon>Bacillota</taxon>
        <taxon>Clostridia</taxon>
        <taxon>Eubacteriales</taxon>
        <taxon>Clostridiaceae</taxon>
        <taxon>Clostridium</taxon>
    </lineage>
</organism>
<dbReference type="EMBL" id="JAPQFJ010000001">
    <property type="protein sequence ID" value="MCY6957157.1"/>
    <property type="molecule type" value="Genomic_DNA"/>
</dbReference>
<sequence>MKKIKREHCIFTMSKNHKPIEKINSGETIIFETYDCYSNQIKSKNTPVSTVKQNFNNPATGPLYIEGAEVNDILKIEIIDINISNIGTMVLRPNLGVLGEFFDETKFKVIPIRDDKAIFNEILEIPVNPMIGVIGTAPSDEDIPTCTPYTHGGNMDCKRIIKNSTVYLPVNVKGALLSMGDLHAVMGDGEVVICGLEIDGEVTVKIDIIKNKSLPLPIVIEGDHIMTIASEKTLDDAAKQATKNMYKFLTNELNLDPYETGMLLSLVGNLKICQVVDPLMTARLEFPISILKKYNYNI</sequence>
<dbReference type="RefSeq" id="WP_268059514.1">
    <property type="nucleotide sequence ID" value="NZ_JAPQFJ010000001.1"/>
</dbReference>
<dbReference type="PANTHER" id="PTHR31891:SF1">
    <property type="entry name" value="FORMAMIDASE C869.04-RELATED"/>
    <property type="match status" value="1"/>
</dbReference>
<dbReference type="InterPro" id="IPR004304">
    <property type="entry name" value="FmdA_AmdA"/>
</dbReference>
<dbReference type="Gene3D" id="2.40.10.120">
    <property type="match status" value="1"/>
</dbReference>
<evidence type="ECO:0000313" key="1">
    <source>
        <dbReference type="EMBL" id="MCY6957157.1"/>
    </source>
</evidence>
<dbReference type="Gene3D" id="2.60.120.580">
    <property type="entry name" value="Acetamidase/Formamidase-like domains"/>
    <property type="match status" value="1"/>
</dbReference>
<proteinExistence type="predicted"/>
<protein>
    <submittedName>
        <fullName evidence="1">Acetamidase/formamidase family protein</fullName>
    </submittedName>
</protein>
<keyword evidence="2" id="KW-1185">Reference proteome</keyword>
<dbReference type="SUPFAM" id="SSF141130">
    <property type="entry name" value="Acetamidase/Formamidase-like"/>
    <property type="match status" value="1"/>
</dbReference>
<dbReference type="PANTHER" id="PTHR31891">
    <property type="entry name" value="FORMAMIDASE C869.04-RELATED"/>
    <property type="match status" value="1"/>
</dbReference>
<evidence type="ECO:0000313" key="2">
    <source>
        <dbReference type="Proteomes" id="UP001144612"/>
    </source>
</evidence>
<comment type="caution">
    <text evidence="1">The sequence shown here is derived from an EMBL/GenBank/DDBJ whole genome shotgun (WGS) entry which is preliminary data.</text>
</comment>
<reference evidence="1" key="1">
    <citation type="submission" date="2022-12" db="EMBL/GenBank/DDBJ databases">
        <title>Clostridium sp. nov., isolated from industrial wastewater.</title>
        <authorList>
            <person name="Jiayan W."/>
        </authorList>
    </citation>
    <scope>NUCLEOTIDE SEQUENCE</scope>
    <source>
        <strain evidence="1">ZC22-4</strain>
    </source>
</reference>
<accession>A0ABT4D4F4</accession>
<name>A0ABT4D4F4_9CLOT</name>
<dbReference type="Proteomes" id="UP001144612">
    <property type="component" value="Unassembled WGS sequence"/>
</dbReference>
<dbReference type="Pfam" id="PF03069">
    <property type="entry name" value="FmdA_AmdA"/>
    <property type="match status" value="2"/>
</dbReference>
<gene>
    <name evidence="1" type="ORF">OW729_00910</name>
</gene>
<dbReference type="Gene3D" id="3.10.28.20">
    <property type="entry name" value="Acetamidase/Formamidase-like domains"/>
    <property type="match status" value="1"/>
</dbReference>